<keyword evidence="4 10" id="KW-0378">Hydrolase</keyword>
<evidence type="ECO:0000256" key="11">
    <source>
        <dbReference type="SAM" id="SignalP"/>
    </source>
</evidence>
<dbReference type="OrthoDB" id="527990at2759"/>
<evidence type="ECO:0000256" key="1">
    <source>
        <dbReference type="ARBA" id="ARBA00005860"/>
    </source>
</evidence>
<evidence type="ECO:0000256" key="7">
    <source>
        <dbReference type="ARBA" id="ARBA00039717"/>
    </source>
</evidence>
<dbReference type="GO" id="GO:0004222">
    <property type="term" value="F:metalloendopeptidase activity"/>
    <property type="evidence" value="ECO:0007669"/>
    <property type="project" value="UniProtKB-UniRule"/>
</dbReference>
<evidence type="ECO:0000313" key="12">
    <source>
        <dbReference type="EMBL" id="CAD5221600.1"/>
    </source>
</evidence>
<sequence length="625" mass="71243">MVWLWMLLCLASAGAHRCAYQPPRPGDVIVSHRRNSVNRRARSLSDKFHIHTVFDRSVTKDLPQNLSIHVKDFLIPHAMEYWTKNLRLKGGGINGITLERGCISHNEYLWGNRRVCTFGCLPETKCGEAVIPDHHLYPCLSRKIVVNTSPIRQVMTNFILYITAFNSTRCNDMATVAYAVHCQQDSTKRPIAGNVNICPASLSTRPHDQELLISTIKHEIAHALVFSDALFKDFPRNPIRTIKRDWPMRNGHVVQRRHHVIASPRVAEEVQRHFNCSNLLGAELEDQGGYGTSMVHWEKRIFENEAMTGTHTQNPVYSRITLALFEDSGWYDVSYESAEDFMYGKNLGCDFVQMTCGEWIRTRQEQGLSIMPFCQAPKHDGLRSLAVTSCTSERNALSFCNLIPYEEELIPYYQYFEHLNGISDAKVSFYGGSVELADYCPFYQAFAWRDPAADQPFFRDSRCSLDINTPTVDSNPIMEVYGNSSKCFDLLITWTERKCGRVKTFSQNLAGCYEYTCKKGRVNVRVAGSSSYYPCYHEGQHIHINQIINGWLRQGIIVCPSCDEICGADDEPDFCGPEQEPPHKYIGDEPLVEPCAANSQSIKRVFLIMSFIFLLRHIPVVQTYV</sequence>
<evidence type="ECO:0000256" key="3">
    <source>
        <dbReference type="ARBA" id="ARBA00022723"/>
    </source>
</evidence>
<keyword evidence="2 10" id="KW-0645">Protease</keyword>
<protein>
    <recommendedName>
        <fullName evidence="7 10">Leishmanolysin-like peptidase</fullName>
        <ecNumber evidence="10">3.4.24.-</ecNumber>
    </recommendedName>
</protein>
<dbReference type="Gene3D" id="2.30.34.10">
    <property type="entry name" value="Leishmanolysin domain 4"/>
    <property type="match status" value="1"/>
</dbReference>
<reference evidence="15" key="1">
    <citation type="submission" date="2016-11" db="UniProtKB">
        <authorList>
            <consortium name="WormBaseParasite"/>
        </authorList>
    </citation>
    <scope>IDENTIFICATION</scope>
</reference>
<reference evidence="12" key="2">
    <citation type="submission" date="2020-09" db="EMBL/GenBank/DDBJ databases">
        <authorList>
            <person name="Kikuchi T."/>
        </authorList>
    </citation>
    <scope>NUCLEOTIDE SEQUENCE</scope>
    <source>
        <strain evidence="12">Ka4C1</strain>
    </source>
</reference>
<dbReference type="GO" id="GO:0016020">
    <property type="term" value="C:membrane"/>
    <property type="evidence" value="ECO:0007669"/>
    <property type="project" value="InterPro"/>
</dbReference>
<comment type="similarity">
    <text evidence="1 10">Belongs to the peptidase M8 family.</text>
</comment>
<keyword evidence="3 9" id="KW-0479">Metal-binding</keyword>
<dbReference type="GO" id="GO:0006508">
    <property type="term" value="P:proteolysis"/>
    <property type="evidence" value="ECO:0007669"/>
    <property type="project" value="UniProtKB-KW"/>
</dbReference>
<dbReference type="GO" id="GO:0005737">
    <property type="term" value="C:cytoplasm"/>
    <property type="evidence" value="ECO:0007669"/>
    <property type="project" value="TreeGrafter"/>
</dbReference>
<evidence type="ECO:0000256" key="2">
    <source>
        <dbReference type="ARBA" id="ARBA00022670"/>
    </source>
</evidence>
<keyword evidence="6 9" id="KW-0482">Metalloprotease</keyword>
<dbReference type="PANTHER" id="PTHR10942">
    <property type="entry name" value="LEISHMANOLYSIN-LIKE PEPTIDASE"/>
    <property type="match status" value="1"/>
</dbReference>
<evidence type="ECO:0000313" key="15">
    <source>
        <dbReference type="WBParaSite" id="BXY_1625200.1"/>
    </source>
</evidence>
<dbReference type="Proteomes" id="UP000582659">
    <property type="component" value="Unassembled WGS sequence"/>
</dbReference>
<dbReference type="AlphaFoldDB" id="A0A1I7ST82"/>
<dbReference type="InterPro" id="IPR001577">
    <property type="entry name" value="Peptidase_M8"/>
</dbReference>
<organism evidence="13 15">
    <name type="scientific">Bursaphelenchus xylophilus</name>
    <name type="common">Pinewood nematode worm</name>
    <name type="synonym">Aphelenchoides xylophilus</name>
    <dbReference type="NCBI Taxonomy" id="6326"/>
    <lineage>
        <taxon>Eukaryota</taxon>
        <taxon>Metazoa</taxon>
        <taxon>Ecdysozoa</taxon>
        <taxon>Nematoda</taxon>
        <taxon>Chromadorea</taxon>
        <taxon>Rhabditida</taxon>
        <taxon>Tylenchina</taxon>
        <taxon>Tylenchomorpha</taxon>
        <taxon>Aphelenchoidea</taxon>
        <taxon>Aphelenchoididae</taxon>
        <taxon>Bursaphelenchus</taxon>
    </lineage>
</organism>
<evidence type="ECO:0000256" key="9">
    <source>
        <dbReference type="PIRSR" id="PIRSR601577-2"/>
    </source>
</evidence>
<feature type="chain" id="PRO_5035399943" description="Leishmanolysin-like peptidase" evidence="11">
    <location>
        <begin position="16"/>
        <end position="625"/>
    </location>
</feature>
<dbReference type="EC" id="3.4.24.-" evidence="10"/>
<dbReference type="WBParaSite" id="BXY_1625200.1">
    <property type="protein sequence ID" value="BXY_1625200.1"/>
    <property type="gene ID" value="BXY_1625200"/>
</dbReference>
<dbReference type="Gene3D" id="2.10.55.10">
    <property type="entry name" value="Leishmanolysin domain 3"/>
    <property type="match status" value="1"/>
</dbReference>
<gene>
    <name evidence="12" type="ORF">BXYJ_LOCUS6759</name>
</gene>
<evidence type="ECO:0000256" key="10">
    <source>
        <dbReference type="RuleBase" id="RU366077"/>
    </source>
</evidence>
<dbReference type="Pfam" id="PF01457">
    <property type="entry name" value="Peptidase_M8"/>
    <property type="match status" value="1"/>
</dbReference>
<evidence type="ECO:0000313" key="14">
    <source>
        <dbReference type="Proteomes" id="UP000659654"/>
    </source>
</evidence>
<dbReference type="GO" id="GO:0007155">
    <property type="term" value="P:cell adhesion"/>
    <property type="evidence" value="ECO:0007669"/>
    <property type="project" value="InterPro"/>
</dbReference>
<feature type="binding site" evidence="9">
    <location>
        <position position="296"/>
    </location>
    <ligand>
        <name>Zn(2+)</name>
        <dbReference type="ChEBI" id="CHEBI:29105"/>
        <note>catalytic</note>
    </ligand>
</feature>
<keyword evidence="14" id="KW-1185">Reference proteome</keyword>
<evidence type="ECO:0000256" key="8">
    <source>
        <dbReference type="PIRSR" id="PIRSR601577-1"/>
    </source>
</evidence>
<feature type="active site" evidence="8">
    <location>
        <position position="219"/>
    </location>
</feature>
<dbReference type="Gene3D" id="3.10.170.20">
    <property type="match status" value="1"/>
</dbReference>
<dbReference type="SMR" id="A0A1I7ST82"/>
<evidence type="ECO:0000313" key="13">
    <source>
        <dbReference type="Proteomes" id="UP000095284"/>
    </source>
</evidence>
<name>A0A1I7ST82_BURXY</name>
<feature type="binding site" evidence="9">
    <location>
        <position position="222"/>
    </location>
    <ligand>
        <name>Zn(2+)</name>
        <dbReference type="ChEBI" id="CHEBI:29105"/>
        <note>catalytic</note>
    </ligand>
</feature>
<evidence type="ECO:0000256" key="4">
    <source>
        <dbReference type="ARBA" id="ARBA00022801"/>
    </source>
</evidence>
<dbReference type="Proteomes" id="UP000095284">
    <property type="component" value="Unplaced"/>
</dbReference>
<dbReference type="EMBL" id="CAJFCV020000003">
    <property type="protein sequence ID" value="CAG9108655.1"/>
    <property type="molecule type" value="Genomic_DNA"/>
</dbReference>
<feature type="signal peptide" evidence="11">
    <location>
        <begin position="1"/>
        <end position="15"/>
    </location>
</feature>
<comment type="cofactor">
    <cofactor evidence="9 10">
        <name>Zn(2+)</name>
        <dbReference type="ChEBI" id="CHEBI:29105"/>
    </cofactor>
    <text evidence="9 10">Binds 1 zinc ion per subunit.</text>
</comment>
<dbReference type="Proteomes" id="UP000659654">
    <property type="component" value="Unassembled WGS sequence"/>
</dbReference>
<dbReference type="GO" id="GO:0046872">
    <property type="term" value="F:metal ion binding"/>
    <property type="evidence" value="ECO:0007669"/>
    <property type="project" value="UniProtKB-KW"/>
</dbReference>
<feature type="binding site" evidence="9">
    <location>
        <position position="218"/>
    </location>
    <ligand>
        <name>Zn(2+)</name>
        <dbReference type="ChEBI" id="CHEBI:29105"/>
        <note>catalytic</note>
    </ligand>
</feature>
<proteinExistence type="inferred from homology"/>
<keyword evidence="11" id="KW-0732">Signal</keyword>
<evidence type="ECO:0000256" key="5">
    <source>
        <dbReference type="ARBA" id="ARBA00022833"/>
    </source>
</evidence>
<dbReference type="FunFam" id="3.90.132.10:FF:000001">
    <property type="entry name" value="leishmanolysin-like peptidase isoform X2"/>
    <property type="match status" value="1"/>
</dbReference>
<dbReference type="Gene3D" id="3.90.132.10">
    <property type="entry name" value="Leishmanolysin , domain 2"/>
    <property type="match status" value="1"/>
</dbReference>
<dbReference type="SUPFAM" id="SSF55486">
    <property type="entry name" value="Metalloproteases ('zincins'), catalytic domain"/>
    <property type="match status" value="1"/>
</dbReference>
<dbReference type="PANTHER" id="PTHR10942:SF0">
    <property type="entry name" value="LEISHMANOLYSIN-LIKE PEPTIDASE"/>
    <property type="match status" value="1"/>
</dbReference>
<dbReference type="EMBL" id="CAJFDI010000003">
    <property type="protein sequence ID" value="CAD5221600.1"/>
    <property type="molecule type" value="Genomic_DNA"/>
</dbReference>
<accession>A0A1I7ST82</accession>
<keyword evidence="5 9" id="KW-0862">Zinc</keyword>
<dbReference type="eggNOG" id="KOG2556">
    <property type="taxonomic scope" value="Eukaryota"/>
</dbReference>
<evidence type="ECO:0000256" key="6">
    <source>
        <dbReference type="ARBA" id="ARBA00023049"/>
    </source>
</evidence>